<evidence type="ECO:0000313" key="2">
    <source>
        <dbReference type="EMBL" id="MFC5492575.1"/>
    </source>
</evidence>
<evidence type="ECO:0000313" key="3">
    <source>
        <dbReference type="Proteomes" id="UP001595956"/>
    </source>
</evidence>
<dbReference type="InterPro" id="IPR032466">
    <property type="entry name" value="Metal_Hydrolase"/>
</dbReference>
<gene>
    <name evidence="2" type="ORF">ACFPKY_05670</name>
</gene>
<organism evidence="2 3">
    <name type="scientific">Nocardioides caricicola</name>
    <dbReference type="NCBI Taxonomy" id="634770"/>
    <lineage>
        <taxon>Bacteria</taxon>
        <taxon>Bacillati</taxon>
        <taxon>Actinomycetota</taxon>
        <taxon>Actinomycetes</taxon>
        <taxon>Propionibacteriales</taxon>
        <taxon>Nocardioidaceae</taxon>
        <taxon>Nocardioides</taxon>
    </lineage>
</organism>
<keyword evidence="3" id="KW-1185">Reference proteome</keyword>
<dbReference type="PANTHER" id="PTHR43383">
    <property type="entry name" value="NODULIN 6"/>
    <property type="match status" value="1"/>
</dbReference>
<sequence>MSLDEHLRTVRLVDHHVHGWFTEPGDRASFEQALNEGSTGPVTSGFDLPLGMAVRRWCAPLLGLEPHASADAYWEARAATPYDELVATFLDAAGVAHWIVDTGLTPGLVTDPEPRSEVLRLELALEQVLGETDVPGAFRERLAAADVVATKTIAAYRCGLDIDWSRPGDADVAAAARASGSRVVDPVLVAFGVHEAAERGLPIQVHTGLGDRDLDLRSADPLHLLPLIRAVDVPILLLHCYPYHRNAGYLAQAFEHVSFDVGLAVNHLGDRSVQLVGEAMELAPFGKQLYSSDAYGLPELHYLGAHLWRRAMAAALADWPEDDAARVADMIAAGNARRIYGL</sequence>
<dbReference type="SUPFAM" id="SSF51556">
    <property type="entry name" value="Metallo-dependent hydrolases"/>
    <property type="match status" value="1"/>
</dbReference>
<dbReference type="Proteomes" id="UP001595956">
    <property type="component" value="Unassembled WGS sequence"/>
</dbReference>
<protein>
    <submittedName>
        <fullName evidence="2">Amidohydrolase family protein</fullName>
    </submittedName>
</protein>
<accession>A0ABW0MW65</accession>
<dbReference type="Pfam" id="PF04909">
    <property type="entry name" value="Amidohydro_2"/>
    <property type="match status" value="1"/>
</dbReference>
<dbReference type="InterPro" id="IPR006680">
    <property type="entry name" value="Amidohydro-rel"/>
</dbReference>
<proteinExistence type="predicted"/>
<dbReference type="PANTHER" id="PTHR43383:SF2">
    <property type="entry name" value="AMIDOHYDROLASE 2 FAMILY PROTEIN"/>
    <property type="match status" value="1"/>
</dbReference>
<name>A0ABW0MW65_9ACTN</name>
<dbReference type="EMBL" id="JBHSMD010000002">
    <property type="protein sequence ID" value="MFC5492575.1"/>
    <property type="molecule type" value="Genomic_DNA"/>
</dbReference>
<evidence type="ECO:0000259" key="1">
    <source>
        <dbReference type="Pfam" id="PF04909"/>
    </source>
</evidence>
<feature type="domain" description="Amidohydrolase-related" evidence="1">
    <location>
        <begin position="195"/>
        <end position="342"/>
    </location>
</feature>
<dbReference type="RefSeq" id="WP_345170900.1">
    <property type="nucleotide sequence ID" value="NZ_BAABFQ010000003.1"/>
</dbReference>
<reference evidence="3" key="1">
    <citation type="journal article" date="2019" name="Int. J. Syst. Evol. Microbiol.">
        <title>The Global Catalogue of Microorganisms (GCM) 10K type strain sequencing project: providing services to taxonomists for standard genome sequencing and annotation.</title>
        <authorList>
            <consortium name="The Broad Institute Genomics Platform"/>
            <consortium name="The Broad Institute Genome Sequencing Center for Infectious Disease"/>
            <person name="Wu L."/>
            <person name="Ma J."/>
        </authorList>
    </citation>
    <scope>NUCLEOTIDE SEQUENCE [LARGE SCALE GENOMIC DNA]</scope>
    <source>
        <strain evidence="3">KACC 13778</strain>
    </source>
</reference>
<dbReference type="Gene3D" id="3.20.20.140">
    <property type="entry name" value="Metal-dependent hydrolases"/>
    <property type="match status" value="1"/>
</dbReference>
<comment type="caution">
    <text evidence="2">The sequence shown here is derived from an EMBL/GenBank/DDBJ whole genome shotgun (WGS) entry which is preliminary data.</text>
</comment>